<gene>
    <name evidence="1" type="ORF">ES288_D01G043600v1</name>
</gene>
<dbReference type="AlphaFoldDB" id="A0A5D2DLJ6"/>
<accession>A0A5D2DLJ6</accession>
<evidence type="ECO:0000313" key="1">
    <source>
        <dbReference type="EMBL" id="TYG81915.1"/>
    </source>
</evidence>
<keyword evidence="2" id="KW-1185">Reference proteome</keyword>
<organism evidence="1 2">
    <name type="scientific">Gossypium darwinii</name>
    <name type="common">Darwin's cotton</name>
    <name type="synonym">Gossypium barbadense var. darwinii</name>
    <dbReference type="NCBI Taxonomy" id="34276"/>
    <lineage>
        <taxon>Eukaryota</taxon>
        <taxon>Viridiplantae</taxon>
        <taxon>Streptophyta</taxon>
        <taxon>Embryophyta</taxon>
        <taxon>Tracheophyta</taxon>
        <taxon>Spermatophyta</taxon>
        <taxon>Magnoliopsida</taxon>
        <taxon>eudicotyledons</taxon>
        <taxon>Gunneridae</taxon>
        <taxon>Pentapetalae</taxon>
        <taxon>rosids</taxon>
        <taxon>malvids</taxon>
        <taxon>Malvales</taxon>
        <taxon>Malvaceae</taxon>
        <taxon>Malvoideae</taxon>
        <taxon>Gossypium</taxon>
    </lineage>
</organism>
<protein>
    <submittedName>
        <fullName evidence="1">Uncharacterized protein</fullName>
    </submittedName>
</protein>
<dbReference type="EMBL" id="CM017701">
    <property type="protein sequence ID" value="TYG81915.1"/>
    <property type="molecule type" value="Genomic_DNA"/>
</dbReference>
<proteinExistence type="predicted"/>
<dbReference type="Proteomes" id="UP000323506">
    <property type="component" value="Chromosome D01"/>
</dbReference>
<reference evidence="1 2" key="1">
    <citation type="submission" date="2019-06" db="EMBL/GenBank/DDBJ databases">
        <title>WGS assembly of Gossypium darwinii.</title>
        <authorList>
            <person name="Chen Z.J."/>
            <person name="Sreedasyam A."/>
            <person name="Ando A."/>
            <person name="Song Q."/>
            <person name="De L."/>
            <person name="Hulse-Kemp A."/>
            <person name="Ding M."/>
            <person name="Ye W."/>
            <person name="Kirkbride R."/>
            <person name="Jenkins J."/>
            <person name="Plott C."/>
            <person name="Lovell J."/>
            <person name="Lin Y.-M."/>
            <person name="Vaughn R."/>
            <person name="Liu B."/>
            <person name="Li W."/>
            <person name="Simpson S."/>
            <person name="Scheffler B."/>
            <person name="Saski C."/>
            <person name="Grover C."/>
            <person name="Hu G."/>
            <person name="Conover J."/>
            <person name="Carlson J."/>
            <person name="Shu S."/>
            <person name="Boston L."/>
            <person name="Williams M."/>
            <person name="Peterson D."/>
            <person name="Mcgee K."/>
            <person name="Jones D."/>
            <person name="Wendel J."/>
            <person name="Stelly D."/>
            <person name="Grimwood J."/>
            <person name="Schmutz J."/>
        </authorList>
    </citation>
    <scope>NUCLEOTIDE SEQUENCE [LARGE SCALE GENOMIC DNA]</scope>
    <source>
        <strain evidence="1">1808015.09</strain>
    </source>
</reference>
<name>A0A5D2DLJ6_GOSDA</name>
<evidence type="ECO:0000313" key="2">
    <source>
        <dbReference type="Proteomes" id="UP000323506"/>
    </source>
</evidence>
<sequence length="155" mass="16533">MSYAQHEYGRSYANGYKPNLRHIGPNGGTSFNGNAPFEFVTGNGRIDQVDPGSPEPIGVDQGLRFTKPRARVYTGSEPCIGLPRLGDLHASDYSEPSVSSNGDDGSFILVRGGTTSWYPDSGASHHVCRDVSALRDVTPYSGCRDSGDIADGPHS</sequence>